<comment type="function">
    <text evidence="19">Escort protein required for cholesterol as well as lipid homeostasis. Regulates export of the SCAP-SREBP complex from the endoplasmic reticulum to the Golgi upon low cholesterol, thereby regulating the processing of sterol regulatory element-binding proteins (SREBPs) SREBF1/SREBP1 and SREBF2/SREBP2. At high sterol concentrations, formation of a ternary complex with INSIG (INSIG1 or INSIG2) leads to mask the ER export signal in SCAP, promoting retention of the complex in the endoplasmic reticulum. Low sterol concentrations trigger release of INSIG, a conformational change in the SSD domain of SCAP, unmasking of the ER export signal, promoting recruitment into COPII-coated vesicles and transport of the SCAP-SREBP to the Golgi: in the Golgi, SREBPs are then processed, releasing the transcription factor fragment of SREBPs from the membrane, its import into the nucleus and up-regulation of LDLR, INSIG1 and the mevalonate pathway. Binds cholesterol via its SSD domain.</text>
</comment>
<dbReference type="OrthoDB" id="6510177at2759"/>
<evidence type="ECO:0000256" key="16">
    <source>
        <dbReference type="ARBA" id="ARBA00023166"/>
    </source>
</evidence>
<feature type="region of interest" description="Disordered" evidence="21">
    <location>
        <begin position="959"/>
        <end position="1000"/>
    </location>
</feature>
<evidence type="ECO:0000256" key="18">
    <source>
        <dbReference type="ARBA" id="ARBA00023221"/>
    </source>
</evidence>
<accession>G4T6D2</accession>
<comment type="caution">
    <text evidence="24">The sequence shown here is derived from an EMBL/GenBank/DDBJ whole genome shotgun (WGS) entry which is preliminary data.</text>
</comment>
<feature type="region of interest" description="Disordered" evidence="21">
    <location>
        <begin position="433"/>
        <end position="455"/>
    </location>
</feature>
<comment type="subcellular location">
    <subcellularLocation>
        <location evidence="2">Cytoplasmic vesicle</location>
        <location evidence="2">COPII-coated vesicle membrane</location>
        <topology evidence="2">Multi-pass membrane protein</topology>
    </subcellularLocation>
    <subcellularLocation>
        <location evidence="1">Endoplasmic reticulum membrane</location>
        <topology evidence="1">Multi-pass membrane protein</topology>
    </subcellularLocation>
    <subcellularLocation>
        <location evidence="3">Golgi apparatus membrane</location>
        <topology evidence="3">Multi-pass membrane protein</topology>
    </subcellularLocation>
</comment>
<feature type="repeat" description="WD" evidence="20">
    <location>
        <begin position="672"/>
        <end position="713"/>
    </location>
</feature>
<feature type="compositionally biased region" description="Polar residues" evidence="21">
    <location>
        <begin position="1149"/>
        <end position="1158"/>
    </location>
</feature>
<evidence type="ECO:0000256" key="21">
    <source>
        <dbReference type="SAM" id="MobiDB-lite"/>
    </source>
</evidence>
<feature type="transmembrane region" description="Helical" evidence="22">
    <location>
        <begin position="12"/>
        <end position="32"/>
    </location>
</feature>
<feature type="region of interest" description="Disordered" evidence="21">
    <location>
        <begin position="1121"/>
        <end position="1158"/>
    </location>
</feature>
<dbReference type="EMBL" id="CAFZ01000006">
    <property type="protein sequence ID" value="CCA66870.1"/>
    <property type="molecule type" value="Genomic_DNA"/>
</dbReference>
<keyword evidence="14" id="KW-0446">Lipid-binding</keyword>
<dbReference type="PROSITE" id="PS50082">
    <property type="entry name" value="WD_REPEATS_2"/>
    <property type="match status" value="1"/>
</dbReference>
<evidence type="ECO:0000256" key="7">
    <source>
        <dbReference type="ARBA" id="ARBA00022574"/>
    </source>
</evidence>
<dbReference type="GO" id="GO:0005789">
    <property type="term" value="C:endoplasmic reticulum membrane"/>
    <property type="evidence" value="ECO:0007669"/>
    <property type="project" value="UniProtKB-SubCell"/>
</dbReference>
<keyword evidence="12" id="KW-0333">Golgi apparatus</keyword>
<dbReference type="GO" id="GO:0032933">
    <property type="term" value="P:SREBP signaling pathway"/>
    <property type="evidence" value="ECO:0007669"/>
    <property type="project" value="InterPro"/>
</dbReference>
<dbReference type="InterPro" id="IPR036322">
    <property type="entry name" value="WD40_repeat_dom_sf"/>
</dbReference>
<keyword evidence="9" id="KW-0677">Repeat</keyword>
<dbReference type="InParanoid" id="G4T6D2"/>
<dbReference type="InterPro" id="IPR015943">
    <property type="entry name" value="WD40/YVTN_repeat-like_dom_sf"/>
</dbReference>
<evidence type="ECO:0000256" key="9">
    <source>
        <dbReference type="ARBA" id="ARBA00022737"/>
    </source>
</evidence>
<keyword evidence="18" id="KW-0753">Steroid metabolism</keyword>
<keyword evidence="10" id="KW-0256">Endoplasmic reticulum</keyword>
<keyword evidence="16" id="KW-1207">Sterol metabolism</keyword>
<dbReference type="STRING" id="1109443.G4T6D2"/>
<reference evidence="24 25" key="1">
    <citation type="journal article" date="2011" name="PLoS Pathog.">
        <title>Endophytic Life Strategies Decoded by Genome and Transcriptome Analyses of the Mutualistic Root Symbiont Piriformospora indica.</title>
        <authorList>
            <person name="Zuccaro A."/>
            <person name="Lahrmann U."/>
            <person name="Guldener U."/>
            <person name="Langen G."/>
            <person name="Pfiffi S."/>
            <person name="Biedenkopf D."/>
            <person name="Wong P."/>
            <person name="Samans B."/>
            <person name="Grimm C."/>
            <person name="Basiewicz M."/>
            <person name="Murat C."/>
            <person name="Martin F."/>
            <person name="Kogel K.H."/>
        </authorList>
    </citation>
    <scope>NUCLEOTIDE SEQUENCE [LARGE SCALE GENOMIC DNA]</scope>
    <source>
        <strain evidence="24 25">DSM 11827</strain>
    </source>
</reference>
<feature type="transmembrane region" description="Helical" evidence="22">
    <location>
        <begin position="400"/>
        <end position="422"/>
    </location>
</feature>
<evidence type="ECO:0000256" key="12">
    <source>
        <dbReference type="ARBA" id="ARBA00023034"/>
    </source>
</evidence>
<keyword evidence="6" id="KW-0153">Cholesterol metabolism</keyword>
<keyword evidence="15 22" id="KW-0472">Membrane</keyword>
<dbReference type="SUPFAM" id="SSF50978">
    <property type="entry name" value="WD40 repeat-like"/>
    <property type="match status" value="1"/>
</dbReference>
<evidence type="ECO:0000256" key="3">
    <source>
        <dbReference type="ARBA" id="ARBA00004653"/>
    </source>
</evidence>
<evidence type="ECO:0000256" key="15">
    <source>
        <dbReference type="ARBA" id="ARBA00023136"/>
    </source>
</evidence>
<evidence type="ECO:0000256" key="17">
    <source>
        <dbReference type="ARBA" id="ARBA00023180"/>
    </source>
</evidence>
<dbReference type="GO" id="GO:0032934">
    <property type="term" value="F:sterol binding"/>
    <property type="evidence" value="ECO:0007669"/>
    <property type="project" value="InterPro"/>
</dbReference>
<keyword evidence="8 22" id="KW-0812">Transmembrane</keyword>
<evidence type="ECO:0000256" key="6">
    <source>
        <dbReference type="ARBA" id="ARBA00022548"/>
    </source>
</evidence>
<dbReference type="Proteomes" id="UP000007148">
    <property type="component" value="Unassembled WGS sequence"/>
</dbReference>
<evidence type="ECO:0000256" key="22">
    <source>
        <dbReference type="SAM" id="Phobius"/>
    </source>
</evidence>
<evidence type="ECO:0000256" key="14">
    <source>
        <dbReference type="ARBA" id="ARBA00023121"/>
    </source>
</evidence>
<organism evidence="24 25">
    <name type="scientific">Serendipita indica (strain DSM 11827)</name>
    <name type="common">Root endophyte fungus</name>
    <name type="synonym">Piriformospora indica</name>
    <dbReference type="NCBI Taxonomy" id="1109443"/>
    <lineage>
        <taxon>Eukaryota</taxon>
        <taxon>Fungi</taxon>
        <taxon>Dikarya</taxon>
        <taxon>Basidiomycota</taxon>
        <taxon>Agaricomycotina</taxon>
        <taxon>Agaricomycetes</taxon>
        <taxon>Sebacinales</taxon>
        <taxon>Serendipitaceae</taxon>
        <taxon>Serendipita</taxon>
    </lineage>
</organism>
<dbReference type="InterPro" id="IPR001680">
    <property type="entry name" value="WD40_rpt"/>
</dbReference>
<feature type="transmembrane region" description="Helical" evidence="22">
    <location>
        <begin position="574"/>
        <end position="594"/>
    </location>
</feature>
<dbReference type="InterPro" id="IPR000731">
    <property type="entry name" value="SSD"/>
</dbReference>
<keyword evidence="7 20" id="KW-0853">WD repeat</keyword>
<dbReference type="OMA" id="THQIRLI"/>
<evidence type="ECO:0000256" key="20">
    <source>
        <dbReference type="PROSITE-ProRule" id="PRU00221"/>
    </source>
</evidence>
<sequence length="1228" mass="134791">MFDSHCATHQIRVILISCVVITSLLYPALAIYSPSIPLSTVSSTLLSLLPTDSQSPHLSDLHDVWNGHEALHVRYDATAKARCGLERTVRVERLLIASHRRHENGVLNKPALGLTLDLEAEINARLASATQYLPCVHTQAAKCLYTSPLSFWNHDPAVLNADEDIIGTLNKLTNTTDNGFAVTLPMVVADRAGLENEEVVDIGTFLVLTYYFRDDDCHSQGGHIAWVDLVQAAIQGKGLAQVVAGQPRLLALQFDADHSRISPITILLYTIYLVVFINFSGSLRRMNTVHSRFGIAFTGIVEIIVSTITSISVCAIWGFRVTMVPWGLLPIVIVFVGAENMFRLVDEVVSTSITLPVKERIALGLSEAGASNTLKVVTCNAALGIIAVFAPGAIRQFCVFALVVLVAHWFLVHTFFVAVLSIDLQRLEAHRKPRMDGKDLKSGPSSPLDTKHPKEAPGLMHRLLYGSAARNGSLILMLVITAVLYQVTSSAVPGTRSTYTRDKVVALRKAGSQSPSWKLWLTLNPDDDPLLHLRTEPPVVVFFDRQQSSDDSKPFQERKTGTKMVRATKNAVKIFILPIATTTALLWALLIYLLKDTEGREAPESGHQRKESQTVLENGFQFSTIPRACAADVEYVDATPDGSTVIAVSVENEVALWSEKAGSYLNLTVSDIDDHGSFVTAVAMDSCGIFCAAGTKDGAIAIWRLENGRIADRRLLRRSSNASRVVKLAFEDRPAQRGDRPSMLHRRSLSGDTHITEGYLLATYKDGSAVEWNDLHNPSPVMVIESGEENSRILIMRPTIGDSLQLAKLSADGSVQLYTRDIHEWQAQEVCHITGSNDPVTKIHTAMINIDLSPRIILIAATKSGQVSLWDVSSGSRWLLFDEIFEDVMRLRLSRVPTMACITCGELRPDTFIASVATWTTVIMYRFSIEDARRCSCPILQANPLPSALRSRQGSFTTLSSSSRLKHAGPTPSASSLTGASEFPVSAHGVHSRRGSERDQPRRIEGSFYLLDDGANPRDESLPDLQCSRIAEVSFQDGAWDTLDHMVYGFRRSSDLETLEEDPDAEEGAAEDVAIASSGRWTSHYEGLEKPVLERWKLWVFDPTTPDLSIRESTLAALAANPAKHHEPPQTTSTLHNRAEKSPVAVSKRPSNPLQNYRTPSAYPRLPFTEVSSLISLGHHACLVAFGNTIGLVTFSAADSSSSCFTRTLRSRTSSVLTAVPPVPKKRI</sequence>
<evidence type="ECO:0000256" key="8">
    <source>
        <dbReference type="ARBA" id="ARBA00022692"/>
    </source>
</evidence>
<evidence type="ECO:0000313" key="25">
    <source>
        <dbReference type="Proteomes" id="UP000007148"/>
    </source>
</evidence>
<dbReference type="GO" id="GO:0032936">
    <property type="term" value="C:SREBP-SCAP complex"/>
    <property type="evidence" value="ECO:0007669"/>
    <property type="project" value="TreeGrafter"/>
</dbReference>
<evidence type="ECO:0000256" key="5">
    <source>
        <dbReference type="ARBA" id="ARBA00019541"/>
    </source>
</evidence>
<keyword evidence="11 22" id="KW-1133">Transmembrane helix</keyword>
<keyword evidence="13" id="KW-0443">Lipid metabolism</keyword>
<proteinExistence type="inferred from homology"/>
<feature type="domain" description="SSD" evidence="23">
    <location>
        <begin position="264"/>
        <end position="422"/>
    </location>
</feature>
<protein>
    <recommendedName>
        <fullName evidence="5">Sterol regulatory element-binding protein cleavage-activating protein</fullName>
    </recommendedName>
</protein>
<dbReference type="Gene3D" id="2.130.10.10">
    <property type="entry name" value="YVTN repeat-like/Quinoprotein amine dehydrogenase"/>
    <property type="match status" value="1"/>
</dbReference>
<evidence type="ECO:0000256" key="13">
    <source>
        <dbReference type="ARBA" id="ARBA00023098"/>
    </source>
</evidence>
<dbReference type="GO" id="GO:0008203">
    <property type="term" value="P:cholesterol metabolic process"/>
    <property type="evidence" value="ECO:0007669"/>
    <property type="project" value="UniProtKB-KW"/>
</dbReference>
<evidence type="ECO:0000256" key="19">
    <source>
        <dbReference type="ARBA" id="ARBA00045958"/>
    </source>
</evidence>
<dbReference type="InterPro" id="IPR053958">
    <property type="entry name" value="HMGCR/SNAP/NPC1-like_SSD"/>
</dbReference>
<evidence type="ECO:0000256" key="2">
    <source>
        <dbReference type="ARBA" id="ARBA00004557"/>
    </source>
</evidence>
<keyword evidence="17" id="KW-0325">Glycoprotein</keyword>
<evidence type="ECO:0000256" key="4">
    <source>
        <dbReference type="ARBA" id="ARBA00007410"/>
    </source>
</evidence>
<evidence type="ECO:0000256" key="11">
    <source>
        <dbReference type="ARBA" id="ARBA00022989"/>
    </source>
</evidence>
<dbReference type="eggNOG" id="KOG1933">
    <property type="taxonomic scope" value="Eukaryota"/>
</dbReference>
<comment type="similarity">
    <text evidence="4">Belongs to the WD repeat SCAP family.</text>
</comment>
<dbReference type="SUPFAM" id="SSF82866">
    <property type="entry name" value="Multidrug efflux transporter AcrB transmembrane domain"/>
    <property type="match status" value="1"/>
</dbReference>
<evidence type="ECO:0000259" key="23">
    <source>
        <dbReference type="PROSITE" id="PS50156"/>
    </source>
</evidence>
<dbReference type="Pfam" id="PF12349">
    <property type="entry name" value="Sterol-sensing"/>
    <property type="match status" value="1"/>
</dbReference>
<evidence type="ECO:0000313" key="24">
    <source>
        <dbReference type="EMBL" id="CCA66870.1"/>
    </source>
</evidence>
<evidence type="ECO:0000256" key="1">
    <source>
        <dbReference type="ARBA" id="ARBA00004477"/>
    </source>
</evidence>
<dbReference type="HOGENOM" id="CLU_003290_0_0_1"/>
<dbReference type="PANTHER" id="PTHR46378:SF1">
    <property type="entry name" value="STEROL REGULATORY ELEMENT-BINDING PROTEIN CLEAVAGE-ACTIVATING PROTEIN"/>
    <property type="match status" value="1"/>
</dbReference>
<dbReference type="PANTHER" id="PTHR46378">
    <property type="entry name" value="STEROL REGULATORY ELEMENT-BINDING PROTEIN CLEAVAGE-ACTIVATING PROTEIN"/>
    <property type="match status" value="1"/>
</dbReference>
<dbReference type="GO" id="GO:0012507">
    <property type="term" value="C:ER to Golgi transport vesicle membrane"/>
    <property type="evidence" value="ECO:0007669"/>
    <property type="project" value="UniProtKB-SubCell"/>
</dbReference>
<keyword evidence="25" id="KW-1185">Reference proteome</keyword>
<gene>
    <name evidence="24" type="ORF">PIIN_00630</name>
</gene>
<feature type="transmembrane region" description="Helical" evidence="22">
    <location>
        <begin position="293"/>
        <end position="318"/>
    </location>
</feature>
<feature type="transmembrane region" description="Helical" evidence="22">
    <location>
        <begin position="324"/>
        <end position="342"/>
    </location>
</feature>
<dbReference type="PROSITE" id="PS50156">
    <property type="entry name" value="SSD"/>
    <property type="match status" value="1"/>
</dbReference>
<evidence type="ECO:0000256" key="10">
    <source>
        <dbReference type="ARBA" id="ARBA00022824"/>
    </source>
</evidence>
<name>G4T6D2_SERID</name>
<dbReference type="SMART" id="SM00320">
    <property type="entry name" value="WD40"/>
    <property type="match status" value="3"/>
</dbReference>
<dbReference type="AlphaFoldDB" id="G4T6D2"/>
<feature type="transmembrane region" description="Helical" evidence="22">
    <location>
        <begin position="261"/>
        <end position="281"/>
    </location>
</feature>
<dbReference type="GO" id="GO:0045540">
    <property type="term" value="P:regulation of cholesterol biosynthetic process"/>
    <property type="evidence" value="ECO:0007669"/>
    <property type="project" value="TreeGrafter"/>
</dbReference>
<dbReference type="InterPro" id="IPR030225">
    <property type="entry name" value="SCAP"/>
</dbReference>
<dbReference type="GO" id="GO:0000139">
    <property type="term" value="C:Golgi membrane"/>
    <property type="evidence" value="ECO:0007669"/>
    <property type="project" value="UniProtKB-SubCell"/>
</dbReference>